<feature type="region of interest" description="Disordered" evidence="1">
    <location>
        <begin position="1"/>
        <end position="21"/>
    </location>
</feature>
<feature type="compositionally biased region" description="Polar residues" evidence="1">
    <location>
        <begin position="583"/>
        <end position="601"/>
    </location>
</feature>
<dbReference type="InParanoid" id="A0A6J2V4T7"/>
<dbReference type="AlphaFoldDB" id="A0A6J2V4T7"/>
<dbReference type="CDD" id="cd00229">
    <property type="entry name" value="SGNH_hydrolase"/>
    <property type="match status" value="1"/>
</dbReference>
<gene>
    <name evidence="3" type="primary">LOC115808967</name>
</gene>
<dbReference type="OrthoDB" id="6126005at2759"/>
<sequence>MPSTCHSPHRQHSASENKDNLSTQMQRFLSILNKGVDSKLMASLVQEARKGLTDIEGQENLQLRSGTDVSRKDELYDRFKETGDGSKQSVLGRAKSPFEDYSQDYLLPHEKAVQDGSGFSRIVGMKHGIYAQEDVFREPNTEDEERFLYGEKMSVDDHSGVVKGQSRFIEKRDGYAEDRDWYMEDRGQDSHLQRQEGDRYADEQDRGHHVEGWDQHPKVQVQYLDTRYEMDPNRSVGDHNECVENRDEYHRMTVADRYKEVHSPVHQIREEPTEKSDDKIMHFDKIQSLLQTIGLNLDTAEVSKLADRTRERLYGKKAKVPGSCSDSSGRKSERSLNHYDRHRSRTDSSESEGFRSVSPAKSSRREVYMSYRDSLKFSDQCNKEGEIVKDLDLHRITRTIRNSPESTQHTQDHHPSHTAEATFSDSQSSSSQYAQGSSESAYLATQYPYGENRDYATLALTQGLNSAYTSHSIQHFSVVHGGMGTPAHLPPSYNPYIMQSSHAPMLSSMPCPPQVPFQPPFFSPPPYGPTDASAQSVPPSLGYHENIPMQRADSASSTMKKTSNTKSRCLRVIETVKTERTVSVESSSPSQGEGTPVQTELKQVAPITEDDIKAKQKRRLEQFNQRMRQKKEQQMEAQRTRGQTPNTTPGKVLSKEVKNVWICGHSLVFWAEKRDKSPEFGMQLGMDPKCVRVWWKGVQGMTWQQLLPQLLQLKGNWPNPDVILMHLGGNDIGKSSPEAFVSTVKKDLLSMKSIFPDCLLVWSDILPRRSWRHTDDSLTVDNIRMAINESIQGIIKEIGGTALTHENIRPGSNAGLYRPDGVHLSGKGIDTFNSNIQDFLEKWEAVTNQTETETDQATS</sequence>
<evidence type="ECO:0000313" key="2">
    <source>
        <dbReference type="Proteomes" id="UP000504632"/>
    </source>
</evidence>
<feature type="region of interest" description="Disordered" evidence="1">
    <location>
        <begin position="625"/>
        <end position="651"/>
    </location>
</feature>
<feature type="region of interest" description="Disordered" evidence="1">
    <location>
        <begin position="550"/>
        <end position="612"/>
    </location>
</feature>
<keyword evidence="2" id="KW-1185">Reference proteome</keyword>
<feature type="region of interest" description="Disordered" evidence="1">
    <location>
        <begin position="186"/>
        <end position="209"/>
    </location>
</feature>
<accession>A0A6J2V4T7</accession>
<dbReference type="SUPFAM" id="SSF52266">
    <property type="entry name" value="SGNH hydrolase"/>
    <property type="match status" value="1"/>
</dbReference>
<feature type="region of interest" description="Disordered" evidence="1">
    <location>
        <begin position="402"/>
        <end position="437"/>
    </location>
</feature>
<proteinExistence type="predicted"/>
<feature type="compositionally biased region" description="Basic and acidic residues" evidence="1">
    <location>
        <begin position="328"/>
        <end position="339"/>
    </location>
</feature>
<feature type="region of interest" description="Disordered" evidence="1">
    <location>
        <begin position="314"/>
        <end position="365"/>
    </location>
</feature>
<protein>
    <submittedName>
        <fullName evidence="3">Uncharacterized protein LOC115808967</fullName>
    </submittedName>
</protein>
<feature type="compositionally biased region" description="Low complexity" evidence="1">
    <location>
        <begin position="554"/>
        <end position="567"/>
    </location>
</feature>
<evidence type="ECO:0000256" key="1">
    <source>
        <dbReference type="SAM" id="MobiDB-lite"/>
    </source>
</evidence>
<dbReference type="GeneID" id="115808967"/>
<dbReference type="RefSeq" id="XP_030626226.1">
    <property type="nucleotide sequence ID" value="XM_030770366.1"/>
</dbReference>
<dbReference type="Gene3D" id="3.40.50.1110">
    <property type="entry name" value="SGNH hydrolase"/>
    <property type="match status" value="1"/>
</dbReference>
<feature type="compositionally biased region" description="Low complexity" evidence="1">
    <location>
        <begin position="424"/>
        <end position="437"/>
    </location>
</feature>
<dbReference type="PANTHER" id="PTHR12913:SF3">
    <property type="entry name" value="SI:DKEYP-121D4.3"/>
    <property type="match status" value="1"/>
</dbReference>
<feature type="compositionally biased region" description="Polar residues" evidence="1">
    <location>
        <begin position="635"/>
        <end position="649"/>
    </location>
</feature>
<reference evidence="3" key="1">
    <citation type="submission" date="2025-08" db="UniProtKB">
        <authorList>
            <consortium name="RefSeq"/>
        </authorList>
    </citation>
    <scope>IDENTIFICATION</scope>
</reference>
<dbReference type="PANTHER" id="PTHR12913">
    <property type="entry name" value="UNR PROTEIN N-RAS UPSTREAM GENE PROTEIN"/>
    <property type="match status" value="1"/>
</dbReference>
<dbReference type="InterPro" id="IPR036514">
    <property type="entry name" value="SGNH_hydro_sf"/>
</dbReference>
<name>A0A6J2V4T7_CHACN</name>
<evidence type="ECO:0000313" key="3">
    <source>
        <dbReference type="RefSeq" id="XP_030626226.1"/>
    </source>
</evidence>
<dbReference type="Proteomes" id="UP000504632">
    <property type="component" value="Chromosome 4"/>
</dbReference>
<organism evidence="2 3">
    <name type="scientific">Chanos chanos</name>
    <name type="common">Milkfish</name>
    <name type="synonym">Mugil chanos</name>
    <dbReference type="NCBI Taxonomy" id="29144"/>
    <lineage>
        <taxon>Eukaryota</taxon>
        <taxon>Metazoa</taxon>
        <taxon>Chordata</taxon>
        <taxon>Craniata</taxon>
        <taxon>Vertebrata</taxon>
        <taxon>Euteleostomi</taxon>
        <taxon>Actinopterygii</taxon>
        <taxon>Neopterygii</taxon>
        <taxon>Teleostei</taxon>
        <taxon>Ostariophysi</taxon>
        <taxon>Gonorynchiformes</taxon>
        <taxon>Chanidae</taxon>
        <taxon>Chanos</taxon>
    </lineage>
</organism>